<dbReference type="Proteomes" id="UP000657075">
    <property type="component" value="Unassembled WGS sequence"/>
</dbReference>
<evidence type="ECO:0000313" key="2">
    <source>
        <dbReference type="EMBL" id="BDR91990.1"/>
    </source>
</evidence>
<evidence type="ECO:0000313" key="5">
    <source>
        <dbReference type="Proteomes" id="UP001060771"/>
    </source>
</evidence>
<reference evidence="3" key="1">
    <citation type="journal article" date="2014" name="Int. J. Syst. Evol. Microbiol.">
        <title>Complete genome sequence of Corynebacterium casei LMG S-19264T (=DSM 44701T), isolated from a smear-ripened cheese.</title>
        <authorList>
            <consortium name="US DOE Joint Genome Institute (JGI-PGF)"/>
            <person name="Walter F."/>
            <person name="Albersmeier A."/>
            <person name="Kalinowski J."/>
            <person name="Ruckert C."/>
        </authorList>
    </citation>
    <scope>NUCLEOTIDE SEQUENCE</scope>
    <source>
        <strain evidence="3">JCM 11219</strain>
    </source>
</reference>
<evidence type="ECO:0000256" key="1">
    <source>
        <dbReference type="SAM" id="Coils"/>
    </source>
</evidence>
<dbReference type="EMBL" id="AP026830">
    <property type="protein sequence ID" value="BDR91990.1"/>
    <property type="molecule type" value="Genomic_DNA"/>
</dbReference>
<gene>
    <name evidence="3" type="ORF">GCM10007112_02220</name>
    <name evidence="2" type="ORF">Vsou_10830</name>
</gene>
<dbReference type="EMBL" id="BMNM01000001">
    <property type="protein sequence ID" value="GGI68779.1"/>
    <property type="molecule type" value="Genomic_DNA"/>
</dbReference>
<proteinExistence type="predicted"/>
<name>A0A830DZV0_9CREN</name>
<reference evidence="3" key="2">
    <citation type="submission" date="2020-09" db="EMBL/GenBank/DDBJ databases">
        <authorList>
            <person name="Sun Q."/>
            <person name="Ohkuma M."/>
        </authorList>
    </citation>
    <scope>NUCLEOTIDE SEQUENCE</scope>
    <source>
        <strain evidence="3">JCM 11219</strain>
    </source>
</reference>
<sequence>MLIMLFSTIEEAINKLSTFKEQLIQLKGKYDKINEALRANANIEEIIMKSGPQPSHRVIIMTTIPYPINMHIAPHYAWLVNKISALNDNISYIINEIDKVNNYLNNTKFRDASVAIIIDHESKKTKLVIMP</sequence>
<dbReference type="Proteomes" id="UP001060771">
    <property type="component" value="Chromosome"/>
</dbReference>
<dbReference type="RefSeq" id="WP_188602335.1">
    <property type="nucleotide sequence ID" value="NZ_BMNM01000001.1"/>
</dbReference>
<evidence type="ECO:0000313" key="4">
    <source>
        <dbReference type="Proteomes" id="UP000657075"/>
    </source>
</evidence>
<organism evidence="3 4">
    <name type="scientific">Vulcanisaeta souniana JCM 11219</name>
    <dbReference type="NCBI Taxonomy" id="1293586"/>
    <lineage>
        <taxon>Archaea</taxon>
        <taxon>Thermoproteota</taxon>
        <taxon>Thermoprotei</taxon>
        <taxon>Thermoproteales</taxon>
        <taxon>Thermoproteaceae</taxon>
        <taxon>Vulcanisaeta</taxon>
    </lineage>
</organism>
<dbReference type="OrthoDB" id="27692at2157"/>
<reference evidence="2" key="4">
    <citation type="journal article" date="2023" name="Microbiol. Resour. Announc.">
        <title>Complete Genome Sequence of Vulcanisaeta souniana Strain IC-059, a Hyperthermophilic Archaeon Isolated from Hot Spring Water in Japan.</title>
        <authorList>
            <person name="Kato S."/>
            <person name="Itoh T."/>
            <person name="Wu L."/>
            <person name="Ma J."/>
            <person name="Ohkuma M."/>
        </authorList>
    </citation>
    <scope>NUCLEOTIDE SEQUENCE</scope>
    <source>
        <strain evidence="2">JCM 11219</strain>
    </source>
</reference>
<accession>A0A830DZV0</accession>
<protein>
    <submittedName>
        <fullName evidence="3">Uncharacterized protein</fullName>
    </submittedName>
</protein>
<keyword evidence="1" id="KW-0175">Coiled coil</keyword>
<keyword evidence="5" id="KW-1185">Reference proteome</keyword>
<feature type="coiled-coil region" evidence="1">
    <location>
        <begin position="9"/>
        <end position="36"/>
    </location>
</feature>
<dbReference type="AlphaFoldDB" id="A0A830DZV0"/>
<reference evidence="5" key="3">
    <citation type="submission" date="2022-09" db="EMBL/GenBank/DDBJ databases">
        <title>Complete genome sequence of Vulcanisaeta souniana.</title>
        <authorList>
            <person name="Kato S."/>
            <person name="Itoh T."/>
            <person name="Ohkuma M."/>
        </authorList>
    </citation>
    <scope>NUCLEOTIDE SEQUENCE [LARGE SCALE GENOMIC DNA]</scope>
    <source>
        <strain evidence="5">JCM 11219</strain>
    </source>
</reference>
<evidence type="ECO:0000313" key="3">
    <source>
        <dbReference type="EMBL" id="GGI68779.1"/>
    </source>
</evidence>